<dbReference type="Proteomes" id="UP000681343">
    <property type="component" value="Plasmid pMM35_02"/>
</dbReference>
<dbReference type="EMBL" id="AP023417">
    <property type="protein sequence ID" value="BCK80195.1"/>
    <property type="molecule type" value="Genomic_DNA"/>
</dbReference>
<keyword evidence="3" id="KW-0614">Plasmid</keyword>
<dbReference type="GO" id="GO:0000272">
    <property type="term" value="P:polysaccharide catabolic process"/>
    <property type="evidence" value="ECO:0007669"/>
    <property type="project" value="InterPro"/>
</dbReference>
<name>A0A810Q175_9FIRM</name>
<organism evidence="3 4">
    <name type="scientific">Vescimonas fastidiosa</name>
    <dbReference type="NCBI Taxonomy" id="2714353"/>
    <lineage>
        <taxon>Bacteria</taxon>
        <taxon>Bacillati</taxon>
        <taxon>Bacillota</taxon>
        <taxon>Clostridia</taxon>
        <taxon>Eubacteriales</taxon>
        <taxon>Oscillospiraceae</taxon>
        <taxon>Vescimonas</taxon>
    </lineage>
</organism>
<dbReference type="InterPro" id="IPR016134">
    <property type="entry name" value="Dockerin_dom"/>
</dbReference>
<dbReference type="KEGG" id="vfa:MM35RIKEN_23870"/>
<keyword evidence="4" id="KW-1185">Reference proteome</keyword>
<dbReference type="SUPFAM" id="SSF63446">
    <property type="entry name" value="Type I dockerin domain"/>
    <property type="match status" value="1"/>
</dbReference>
<dbReference type="PROSITE" id="PS51766">
    <property type="entry name" value="DOCKERIN"/>
    <property type="match status" value="1"/>
</dbReference>
<evidence type="ECO:0000256" key="1">
    <source>
        <dbReference type="SAM" id="SignalP"/>
    </source>
</evidence>
<feature type="domain" description="Dockerin" evidence="2">
    <location>
        <begin position="600"/>
        <end position="668"/>
    </location>
</feature>
<dbReference type="InterPro" id="IPR036439">
    <property type="entry name" value="Dockerin_dom_sf"/>
</dbReference>
<evidence type="ECO:0000313" key="4">
    <source>
        <dbReference type="Proteomes" id="UP000681343"/>
    </source>
</evidence>
<gene>
    <name evidence="3" type="ORF">MM35RIKEN_23870</name>
</gene>
<accession>A0A810Q175</accession>
<dbReference type="CDD" id="cd14256">
    <property type="entry name" value="Dockerin_I"/>
    <property type="match status" value="1"/>
</dbReference>
<evidence type="ECO:0000313" key="3">
    <source>
        <dbReference type="EMBL" id="BCK80195.1"/>
    </source>
</evidence>
<evidence type="ECO:0000259" key="2">
    <source>
        <dbReference type="PROSITE" id="PS51766"/>
    </source>
</evidence>
<dbReference type="InterPro" id="IPR002105">
    <property type="entry name" value="Dockerin_1_rpt"/>
</dbReference>
<dbReference type="Gene3D" id="1.10.1330.10">
    <property type="entry name" value="Dockerin domain"/>
    <property type="match status" value="1"/>
</dbReference>
<feature type="chain" id="PRO_5032639121" description="Dockerin domain-containing protein" evidence="1">
    <location>
        <begin position="29"/>
        <end position="670"/>
    </location>
</feature>
<dbReference type="Pfam" id="PF00404">
    <property type="entry name" value="Dockerin_1"/>
    <property type="match status" value="1"/>
</dbReference>
<protein>
    <recommendedName>
        <fullName evidence="2">Dockerin domain-containing protein</fullName>
    </recommendedName>
</protein>
<feature type="signal peptide" evidence="1">
    <location>
        <begin position="1"/>
        <end position="28"/>
    </location>
</feature>
<dbReference type="GO" id="GO:0004553">
    <property type="term" value="F:hydrolase activity, hydrolyzing O-glycosyl compounds"/>
    <property type="evidence" value="ECO:0007669"/>
    <property type="project" value="InterPro"/>
</dbReference>
<proteinExistence type="predicted"/>
<reference evidence="3" key="1">
    <citation type="submission" date="2020-09" db="EMBL/GenBank/DDBJ databases">
        <title>New species isolated from human feces.</title>
        <authorList>
            <person name="Kitahara M."/>
            <person name="Shigeno Y."/>
            <person name="Shime M."/>
            <person name="Matsumoto Y."/>
            <person name="Nakamura S."/>
            <person name="Motooka D."/>
            <person name="Fukuoka S."/>
            <person name="Nishikawa H."/>
            <person name="Benno Y."/>
        </authorList>
    </citation>
    <scope>NUCLEOTIDE SEQUENCE</scope>
    <source>
        <strain evidence="3">MM35</strain>
        <plasmid evidence="3">pMM35_02</plasmid>
    </source>
</reference>
<keyword evidence="1" id="KW-0732">Signal</keyword>
<dbReference type="AlphaFoldDB" id="A0A810Q175"/>
<sequence>MRKRILSLLLALTLALSAGVFGVIPALAADSCVSVKADAVTTGEVVAGSLLEIKLSDVFEDTDGHTLTYTLTNAAQFSVQTKVKDGSLYVSEKDPGTYEPKVKATCSDGKELTATFTITVKEAPHGLDAQYNYDETPAKEVTVYVTISNDGVPIRGRDGTVLCHKAITVPYFDLGRYNLSEYYRYHTENGEGKYIDENIVERPTGLHLYLYLLERYFIGLPEEQCCKGAYPRDALASFKLGEDVCYMDETPAYTADSFAALTITGSPTSLYMANFWGHDENLMYYRNHCFPYMSPGWGSTSDYIVLSDGDTWDVAMFTNWSFWSSGGAFTCFDKDAYNARPGMEMTISSQAYGTTFEGSDFYPFSNLDVFLYNDKWEQIEQYKEAADGKSTFSFTAPTEEGTYYLVGMDPNRTIPKDDSGGTNYAKIAPATAILNVAADAELERPFQDAAVNGEKLAAKNTSYEGITTLTSADGQTTYKEVPKYHVTVPEGAETVTVTYNKDVDIRHDGTTVYAYEVEFAATAVNRAAAQASGYTLKPITLENSYTLNADGTQTVIMPVTGYVRNEDGSGKAITLSAPADKNSAPVALFTFEYAKADTKPDVTYGDVNGDGIINSTDAAIVYRSVNGRYTLTDSQKLSADVNGDGAVNSTDAALIYRYTNGKMSKFPAES</sequence>
<geneLocation type="plasmid" evidence="3 4">
    <name>pMM35_02</name>
</geneLocation>
<dbReference type="RefSeq" id="WP_212822200.1">
    <property type="nucleotide sequence ID" value="NZ_AP023417.1"/>
</dbReference>